<evidence type="ECO:0000259" key="6">
    <source>
        <dbReference type="Pfam" id="PF03636"/>
    </source>
</evidence>
<dbReference type="Pfam" id="PF03632">
    <property type="entry name" value="Glyco_hydro_65m"/>
    <property type="match status" value="1"/>
</dbReference>
<evidence type="ECO:0000256" key="1">
    <source>
        <dbReference type="ARBA" id="ARBA00006768"/>
    </source>
</evidence>
<evidence type="ECO:0000256" key="3">
    <source>
        <dbReference type="SAM" id="MobiDB-lite"/>
    </source>
</evidence>
<keyword evidence="2" id="KW-0326">Glycosidase</keyword>
<feature type="domain" description="Glycoside hydrolase family 65 N-terminal" evidence="6">
    <location>
        <begin position="24"/>
        <end position="291"/>
    </location>
</feature>
<dbReference type="PANTHER" id="PTHR11051:SF13">
    <property type="entry name" value="GLYCOSYL TRANSFERASE"/>
    <property type="match status" value="1"/>
</dbReference>
<dbReference type="PANTHER" id="PTHR11051">
    <property type="entry name" value="GLYCOSYL HYDROLASE-RELATED"/>
    <property type="match status" value="1"/>
</dbReference>
<dbReference type="Proteomes" id="UP001556631">
    <property type="component" value="Unassembled WGS sequence"/>
</dbReference>
<protein>
    <submittedName>
        <fullName evidence="7">Glycoside hydrolase family 65 protein</fullName>
    </submittedName>
</protein>
<comment type="similarity">
    <text evidence="1">Belongs to the glycosyl hydrolase 65 family.</text>
</comment>
<feature type="domain" description="Glycoside hydrolase family 65 C-terminal" evidence="5">
    <location>
        <begin position="723"/>
        <end position="787"/>
    </location>
</feature>
<evidence type="ECO:0000256" key="2">
    <source>
        <dbReference type="ARBA" id="ARBA00023295"/>
    </source>
</evidence>
<dbReference type="Gene3D" id="2.70.98.40">
    <property type="entry name" value="Glycoside hydrolase, family 65, N-terminal domain"/>
    <property type="match status" value="1"/>
</dbReference>
<dbReference type="InterPro" id="IPR012341">
    <property type="entry name" value="6hp_glycosidase-like_sf"/>
</dbReference>
<dbReference type="InterPro" id="IPR008928">
    <property type="entry name" value="6-hairpin_glycosidase_sf"/>
</dbReference>
<dbReference type="InterPro" id="IPR017045">
    <property type="entry name" value="Malt_Pase/Glycosyl_Hdrlase"/>
</dbReference>
<dbReference type="SUPFAM" id="SSF48208">
    <property type="entry name" value="Six-hairpin glycosidases"/>
    <property type="match status" value="1"/>
</dbReference>
<dbReference type="InterPro" id="IPR005196">
    <property type="entry name" value="Glyco_hydro_65_N"/>
</dbReference>
<dbReference type="InterPro" id="IPR011013">
    <property type="entry name" value="Gal_mutarotase_sf_dom"/>
</dbReference>
<dbReference type="SUPFAM" id="SSF74650">
    <property type="entry name" value="Galactose mutarotase-like"/>
    <property type="match status" value="1"/>
</dbReference>
<evidence type="ECO:0000313" key="8">
    <source>
        <dbReference type="Proteomes" id="UP001556631"/>
    </source>
</evidence>
<feature type="domain" description="Glycoside hydrolase family 65 central catalytic" evidence="4">
    <location>
        <begin position="351"/>
        <end position="713"/>
    </location>
</feature>
<evidence type="ECO:0000313" key="7">
    <source>
        <dbReference type="EMBL" id="MEX0426544.1"/>
    </source>
</evidence>
<reference evidence="7 8" key="1">
    <citation type="submission" date="2024-07" db="EMBL/GenBank/DDBJ databases">
        <authorList>
            <person name="Lee S."/>
            <person name="Kang M."/>
        </authorList>
    </citation>
    <scope>NUCLEOTIDE SEQUENCE [LARGE SCALE GENOMIC DNA]</scope>
    <source>
        <strain evidence="7 8">DS6</strain>
    </source>
</reference>
<dbReference type="GO" id="GO:0016787">
    <property type="term" value="F:hydrolase activity"/>
    <property type="evidence" value="ECO:0007669"/>
    <property type="project" value="UniProtKB-KW"/>
</dbReference>
<dbReference type="InterPro" id="IPR037018">
    <property type="entry name" value="GH65_N"/>
</dbReference>
<dbReference type="RefSeq" id="WP_367991264.1">
    <property type="nucleotide sequence ID" value="NZ_JBFPJR010000003.1"/>
</dbReference>
<name>A0ABV3SVP9_9ACTN</name>
<gene>
    <name evidence="7" type="ORF">AB3X52_02855</name>
</gene>
<dbReference type="PIRSF" id="PIRSF036289">
    <property type="entry name" value="Glycosyl_hydrolase_malt_phosph"/>
    <property type="match status" value="1"/>
</dbReference>
<sequence>MKTGVGPDPLDRARFPIDPWRLVERSYSPDDLGLTETLFSVANGYLGMRATPEEGRPAYAHGTFINGFHETWPIRHAEAAYGFAETGQTIVNAPDAKVMKIYVDDEPLTFGTADLEDYERVLDFRDGVLKRNLIWRTPSGKRVCIRSTRMVSMTQRHLAIMTLEVTMLTGSAPVVISSQILNRQDGKDEYHVAKESLGHGAADPRKAAAFEDRVLLPRLSYAAEDRMALGYQCARSGMTIAVAADHDIRTPDPVDTVLRSEDDVTKMVFRVDATEGNTLRLEKVVAYHTSRGVPARELSDRCDRTLDRVRRLGLEHFVEDQKAWYADFWARADVDVCGPGTELQAVQQAIRFNLFSLAQATARTDGLGVPAKGVTGSGYEGHYFWDTEVYVVPFLCHTQPDIARNVLHFRSVMLPAARRRAAQMASNGAMYPWRTINGEEASAYYAAGTAQMHIDADICYALMKYVYAVGDIGFLIREGIDILVETARMWADLGFWRHNGKPSFHIHGVTGPDEYTTVVNNNLFTNVMARYNLEKAAQAVTRIQRDHPREYEQVAGRLRLDADEVAEWERCAEGMHIPFDEGLGIHPQDDLFLSREVWDLSRTPASLRPLMLHYHPLVIYRFQVLKQADVVLALFLQGDRFTLEQKRADFEYYDPITTGDSTLSAVVQAIIAAEVGYHEVALRYFHDALYVDLDNLHGNTVDGLHIASTGGVWSALVYGFGGLRDHSDGLYFDPRLPETWDSMCFRTAWRGSRIRVLLTRDEVSFTVETEGATPEVPLTVRGTPYTVSKGAPLVVPLPDQGPRIEGQLGERPIVGGTRPDGSTITAQVPAAIEPEDYEQEHAHAVPAFGPEPPTRREETAGPVPEAGGPR</sequence>
<dbReference type="Gene3D" id="2.60.420.10">
    <property type="entry name" value="Maltose phosphorylase, domain 3"/>
    <property type="match status" value="1"/>
</dbReference>
<keyword evidence="8" id="KW-1185">Reference proteome</keyword>
<evidence type="ECO:0000259" key="4">
    <source>
        <dbReference type="Pfam" id="PF03632"/>
    </source>
</evidence>
<evidence type="ECO:0000259" key="5">
    <source>
        <dbReference type="Pfam" id="PF03633"/>
    </source>
</evidence>
<keyword evidence="7" id="KW-0378">Hydrolase</keyword>
<dbReference type="Gene3D" id="1.50.10.10">
    <property type="match status" value="1"/>
</dbReference>
<comment type="caution">
    <text evidence="7">The sequence shown here is derived from an EMBL/GenBank/DDBJ whole genome shotgun (WGS) entry which is preliminary data.</text>
</comment>
<dbReference type="InterPro" id="IPR005195">
    <property type="entry name" value="Glyco_hydro_65_M"/>
</dbReference>
<dbReference type="Pfam" id="PF03633">
    <property type="entry name" value="Glyco_hydro_65C"/>
    <property type="match status" value="1"/>
</dbReference>
<organism evidence="7 8">
    <name type="scientific">Nocardioides eburneus</name>
    <dbReference type="NCBI Taxonomy" id="3231482"/>
    <lineage>
        <taxon>Bacteria</taxon>
        <taxon>Bacillati</taxon>
        <taxon>Actinomycetota</taxon>
        <taxon>Actinomycetes</taxon>
        <taxon>Propionibacteriales</taxon>
        <taxon>Nocardioidaceae</taxon>
        <taxon>Nocardioides</taxon>
    </lineage>
</organism>
<proteinExistence type="inferred from homology"/>
<feature type="region of interest" description="Disordered" evidence="3">
    <location>
        <begin position="841"/>
        <end position="870"/>
    </location>
</feature>
<accession>A0ABV3SVP9</accession>
<dbReference type="EMBL" id="JBFPJR010000003">
    <property type="protein sequence ID" value="MEX0426544.1"/>
    <property type="molecule type" value="Genomic_DNA"/>
</dbReference>
<dbReference type="InterPro" id="IPR005194">
    <property type="entry name" value="Glyco_hydro_65_C"/>
</dbReference>
<dbReference type="Pfam" id="PF03636">
    <property type="entry name" value="Glyco_hydro_65N"/>
    <property type="match status" value="1"/>
</dbReference>